<comment type="catalytic activity">
    <reaction evidence="5">
        <text>a quinone + NADH + 5 H(+)(in) = a quinol + NAD(+) + 4 H(+)(out)</text>
        <dbReference type="Rhea" id="RHEA:57888"/>
        <dbReference type="ChEBI" id="CHEBI:15378"/>
        <dbReference type="ChEBI" id="CHEBI:24646"/>
        <dbReference type="ChEBI" id="CHEBI:57540"/>
        <dbReference type="ChEBI" id="CHEBI:57945"/>
        <dbReference type="ChEBI" id="CHEBI:132124"/>
    </reaction>
</comment>
<feature type="transmembrane region" description="Helical" evidence="5">
    <location>
        <begin position="34"/>
        <end position="55"/>
    </location>
</feature>
<feature type="domain" description="NADH:quinone oxidoreductase/Mrp antiporter transmembrane" evidence="7">
    <location>
        <begin position="122"/>
        <end position="418"/>
    </location>
</feature>
<proteinExistence type="inferred from homology"/>
<evidence type="ECO:0000313" key="8">
    <source>
        <dbReference type="EMBL" id="PPE73624.1"/>
    </source>
</evidence>
<dbReference type="GO" id="GO:0012505">
    <property type="term" value="C:endomembrane system"/>
    <property type="evidence" value="ECO:0007669"/>
    <property type="project" value="UniProtKB-SubCell"/>
</dbReference>
<name>A0A2S5TF64_9GAMM</name>
<evidence type="ECO:0000256" key="3">
    <source>
        <dbReference type="ARBA" id="ARBA00022989"/>
    </source>
</evidence>
<comment type="function">
    <text evidence="5">NDH-1 shuttles electrons from NADH, via FMN and iron-sulfur (Fe-S) centers, to quinones in the respiratory chain. The immediate electron acceptor for the enzyme in this species is believed to be ubiquinone. Couples the redox reaction to proton translocation (for every two electrons transferred, four hydrogen ions are translocated across the cytoplasmic membrane), and thus conserves the redox energy in a proton gradient.</text>
</comment>
<reference evidence="8 9" key="1">
    <citation type="submission" date="2018-02" db="EMBL/GenBank/DDBJ databases">
        <title>Genome sequencing of Solimonas sp. HR-BB.</title>
        <authorList>
            <person name="Lee Y."/>
            <person name="Jeon C.O."/>
        </authorList>
    </citation>
    <scope>NUCLEOTIDE SEQUENCE [LARGE SCALE GENOMIC DNA]</scope>
    <source>
        <strain evidence="8 9">HR-BB</strain>
    </source>
</reference>
<dbReference type="NCBIfam" id="NF004439">
    <property type="entry name" value="PRK05777.1-1"/>
    <property type="match status" value="1"/>
</dbReference>
<feature type="transmembrane region" description="Helical" evidence="5">
    <location>
        <begin position="6"/>
        <end position="27"/>
    </location>
</feature>
<dbReference type="PANTHER" id="PTHR22773">
    <property type="entry name" value="NADH DEHYDROGENASE"/>
    <property type="match status" value="1"/>
</dbReference>
<dbReference type="Pfam" id="PF00361">
    <property type="entry name" value="Proton_antipo_M"/>
    <property type="match status" value="1"/>
</dbReference>
<keyword evidence="4 5" id="KW-0472">Membrane</keyword>
<gene>
    <name evidence="5" type="primary">nuoN</name>
    <name evidence="8" type="ORF">C3942_12555</name>
</gene>
<dbReference type="HAMAP" id="MF_00445">
    <property type="entry name" value="NDH1_NuoN_1"/>
    <property type="match status" value="1"/>
</dbReference>
<feature type="transmembrane region" description="Helical" evidence="5">
    <location>
        <begin position="128"/>
        <end position="147"/>
    </location>
</feature>
<keyword evidence="5" id="KW-0874">Quinone</keyword>
<feature type="transmembrane region" description="Helical" evidence="5">
    <location>
        <begin position="405"/>
        <end position="424"/>
    </location>
</feature>
<keyword evidence="5" id="KW-1003">Cell membrane</keyword>
<dbReference type="RefSeq" id="WP_104230686.1">
    <property type="nucleotide sequence ID" value="NZ_PSNW01000006.1"/>
</dbReference>
<dbReference type="GO" id="GO:0042773">
    <property type="term" value="P:ATP synthesis coupled electron transport"/>
    <property type="evidence" value="ECO:0007669"/>
    <property type="project" value="InterPro"/>
</dbReference>
<keyword evidence="5" id="KW-0813">Transport</keyword>
<evidence type="ECO:0000259" key="7">
    <source>
        <dbReference type="Pfam" id="PF00361"/>
    </source>
</evidence>
<keyword evidence="9" id="KW-1185">Reference proteome</keyword>
<dbReference type="AlphaFoldDB" id="A0A2S5TF64"/>
<evidence type="ECO:0000256" key="6">
    <source>
        <dbReference type="RuleBase" id="RU000320"/>
    </source>
</evidence>
<organism evidence="8 9">
    <name type="scientific">Solimonas fluminis</name>
    <dbReference type="NCBI Taxonomy" id="2086571"/>
    <lineage>
        <taxon>Bacteria</taxon>
        <taxon>Pseudomonadati</taxon>
        <taxon>Pseudomonadota</taxon>
        <taxon>Gammaproteobacteria</taxon>
        <taxon>Nevskiales</taxon>
        <taxon>Nevskiaceae</taxon>
        <taxon>Solimonas</taxon>
    </lineage>
</organism>
<keyword evidence="2 5" id="KW-0812">Transmembrane</keyword>
<feature type="transmembrane region" description="Helical" evidence="5">
    <location>
        <begin position="240"/>
        <end position="262"/>
    </location>
</feature>
<accession>A0A2S5TF64</accession>
<dbReference type="EC" id="7.1.1.-" evidence="5"/>
<feature type="transmembrane region" description="Helical" evidence="5">
    <location>
        <begin position="201"/>
        <end position="220"/>
    </location>
</feature>
<feature type="transmembrane region" description="Helical" evidence="5">
    <location>
        <begin position="105"/>
        <end position="122"/>
    </location>
</feature>
<comment type="subunit">
    <text evidence="5">NDH-1 is composed of 14 different subunits. Subunits NuoA, H, J, K, L, M, N constitute the membrane sector of the complex.</text>
</comment>
<keyword evidence="5" id="KW-1278">Translocase</keyword>
<dbReference type="InterPro" id="IPR001750">
    <property type="entry name" value="ND/Mrp_TM"/>
</dbReference>
<sequence>MTAQQLTALLPFFVISATIVAVMLAISVRRHHRLTAFLSVVGLNLTLLSLLPTWLAGTGPVQVTPLMVVDGLASFYMALVLVATLGVMTLCHAYFEGYRSDREEIYLLILLGALGGLTLACANHAATLLIGLELLSLPMVAGVAYATSDRRAVEGGAKYLVLSAGASATLLFGLALIYAATGALDLKALAAILVNANLGQPLVLAGAAMVLAGLAFKLSIVPFHQWTPDVYEAAPAPVTAYLATVVKAGVLAAALRLFHAAGAPPSPLVVKALTILALASMIVGSLLALRQDNLKRLLAYSSIAHFGFLLIVLVAPGSRSLETAGVYMATYLITSLGVFGVIALVSSPAGERDREKLSEYQGLFWQRPYVVSIFTAMMLSLAGIPLTAGFIGKFAAIAVGVESDLWLLVSGIVLGSAIGIYYYLRVISALFVPMPGYERVSESMSWAQSAGGVMLLLSMLLMLAMGVYPEPLFLLARP</sequence>
<evidence type="ECO:0000256" key="1">
    <source>
        <dbReference type="ARBA" id="ARBA00004127"/>
    </source>
</evidence>
<dbReference type="EMBL" id="PSNW01000006">
    <property type="protein sequence ID" value="PPE73624.1"/>
    <property type="molecule type" value="Genomic_DNA"/>
</dbReference>
<dbReference type="GO" id="GO:0050136">
    <property type="term" value="F:NADH dehydrogenase (quinone) (non-electrogenic) activity"/>
    <property type="evidence" value="ECO:0007669"/>
    <property type="project" value="UniProtKB-UniRule"/>
</dbReference>
<protein>
    <recommendedName>
        <fullName evidence="5">NADH-quinone oxidoreductase subunit N</fullName>
        <ecNumber evidence="5">7.1.1.-</ecNumber>
    </recommendedName>
    <alternativeName>
        <fullName evidence="5">NADH dehydrogenase I subunit N</fullName>
    </alternativeName>
    <alternativeName>
        <fullName evidence="5">NDH-1 subunit N</fullName>
    </alternativeName>
</protein>
<dbReference type="InterPro" id="IPR010096">
    <property type="entry name" value="NADH-Q_OxRdtase_suN/2"/>
</dbReference>
<feature type="transmembrane region" description="Helical" evidence="5">
    <location>
        <begin position="268"/>
        <end position="290"/>
    </location>
</feature>
<dbReference type="OrthoDB" id="9768329at2"/>
<evidence type="ECO:0000256" key="5">
    <source>
        <dbReference type="HAMAP-Rule" id="MF_00445"/>
    </source>
</evidence>
<dbReference type="GO" id="GO:0005886">
    <property type="term" value="C:plasma membrane"/>
    <property type="evidence" value="ECO:0007669"/>
    <property type="project" value="UniProtKB-SubCell"/>
</dbReference>
<evidence type="ECO:0000256" key="4">
    <source>
        <dbReference type="ARBA" id="ARBA00023136"/>
    </source>
</evidence>
<feature type="transmembrane region" description="Helical" evidence="5">
    <location>
        <begin position="159"/>
        <end position="181"/>
    </location>
</feature>
<evidence type="ECO:0000256" key="2">
    <source>
        <dbReference type="ARBA" id="ARBA00022692"/>
    </source>
</evidence>
<comment type="similarity">
    <text evidence="5">Belongs to the complex I subunit 2 family.</text>
</comment>
<dbReference type="Proteomes" id="UP000238220">
    <property type="component" value="Unassembled WGS sequence"/>
</dbReference>
<keyword evidence="5" id="KW-0830">Ubiquinone</keyword>
<feature type="transmembrane region" description="Helical" evidence="5">
    <location>
        <begin position="445"/>
        <end position="468"/>
    </location>
</feature>
<evidence type="ECO:0000313" key="9">
    <source>
        <dbReference type="Proteomes" id="UP000238220"/>
    </source>
</evidence>
<dbReference type="NCBIfam" id="TIGR01770">
    <property type="entry name" value="NDH_I_N"/>
    <property type="match status" value="1"/>
</dbReference>
<dbReference type="GO" id="GO:0008137">
    <property type="term" value="F:NADH dehydrogenase (ubiquinone) activity"/>
    <property type="evidence" value="ECO:0007669"/>
    <property type="project" value="InterPro"/>
</dbReference>
<feature type="transmembrane region" description="Helical" evidence="5">
    <location>
        <begin position="297"/>
        <end position="316"/>
    </location>
</feature>
<comment type="caution">
    <text evidence="8">The sequence shown here is derived from an EMBL/GenBank/DDBJ whole genome shotgun (WGS) entry which is preliminary data.</text>
</comment>
<keyword evidence="3 5" id="KW-1133">Transmembrane helix</keyword>
<feature type="transmembrane region" description="Helical" evidence="5">
    <location>
        <begin position="369"/>
        <end position="399"/>
    </location>
</feature>
<comment type="subcellular location">
    <subcellularLocation>
        <location evidence="5">Cell membrane</location>
        <topology evidence="5">Multi-pass membrane protein</topology>
    </subcellularLocation>
    <subcellularLocation>
        <location evidence="1">Endomembrane system</location>
        <topology evidence="1">Multi-pass membrane protein</topology>
    </subcellularLocation>
    <subcellularLocation>
        <location evidence="6">Membrane</location>
        <topology evidence="6">Multi-pass membrane protein</topology>
    </subcellularLocation>
</comment>
<keyword evidence="5" id="KW-0520">NAD</keyword>
<dbReference type="GO" id="GO:0048038">
    <property type="term" value="F:quinone binding"/>
    <property type="evidence" value="ECO:0007669"/>
    <property type="project" value="UniProtKB-KW"/>
</dbReference>
<feature type="transmembrane region" description="Helical" evidence="5">
    <location>
        <begin position="328"/>
        <end position="349"/>
    </location>
</feature>
<feature type="transmembrane region" description="Helical" evidence="5">
    <location>
        <begin position="75"/>
        <end position="93"/>
    </location>
</feature>